<dbReference type="SUPFAM" id="SSF51261">
    <property type="entry name" value="Duplicated hybrid motif"/>
    <property type="match status" value="1"/>
</dbReference>
<dbReference type="InterPro" id="IPR039426">
    <property type="entry name" value="TonB-dep_rcpt-like"/>
</dbReference>
<evidence type="ECO:0000259" key="3">
    <source>
        <dbReference type="Pfam" id="PF01551"/>
    </source>
</evidence>
<keyword evidence="1 2" id="KW-0812">Transmembrane</keyword>
<dbReference type="InterPro" id="IPR016047">
    <property type="entry name" value="M23ase_b-sheet_dom"/>
</dbReference>
<feature type="transmembrane region" description="Helical" evidence="2">
    <location>
        <begin position="6"/>
        <end position="25"/>
    </location>
</feature>
<comment type="subcellular location">
    <subcellularLocation>
        <location evidence="1">Cell outer membrane</location>
        <topology evidence="1">Multi-pass membrane protein</topology>
    </subcellularLocation>
</comment>
<dbReference type="EMBL" id="JAVRHR010000003">
    <property type="protein sequence ID" value="MDT0608151.1"/>
    <property type="molecule type" value="Genomic_DNA"/>
</dbReference>
<keyword evidence="1" id="KW-0813">Transport</keyword>
<comment type="similarity">
    <text evidence="1">Belongs to the TonB-dependent receptor family.</text>
</comment>
<proteinExistence type="inferred from homology"/>
<sequence>MEAFFVHLLKSSGIILLFLGIYQVFLKKETFFKSNRLFLVIGLLISLLLPFVTITQTTYVERAPMFLTDLSSFTMVTETSNESLALFNWLGLLLIIYILGTVYFGLRLIVQLYSIRTIRKKSEVVIEDSFYHVKTNDYISPFSFFKHIFYYPKQFSKNELNTIISHEKVHAKELHSIDILLTEVLCIFQWFNPAIWFYKSSIKQNLEFLADSKTCQEYEDKKQYQYLMLKQIVGSHKITIANPFFNSLIKKRIIMLNRNQSKRINALKLLVILPLLFLFLVGFNTKEVVKFRENAKVKSIEKPFDVEFINPLNQSDIQKISLGFGPAKSPFTNEMEFHQGIDLVASTGKDVKASANGTVKVSSLGFNNGNYILLEHENGYLTKYMHLNDRVAKVGDQVKSGDVIGHVGNTGKSTGPHLHFEISKSGKSLNPESLIPFKSLKKAIETKKPPAKKSVKTYKKIELLITKSTSNEKLEEIKKDLATDDIDFSYTVVHNDKDEIIQIDVNVSGKGKNGEKFNSSYSSSDSENGITPLVIFIDHENNLVSIGSKGAYNPNIALISSEKDKVWISNSNNDKETIEIRTEGGVKKILVDGKEVHEDEEIHSNHFSFNTDDDDHDVRVKVISSEGKKKHKDKKGVFILKDADNDLDIEVIDENDGFFFINADGEEEPLFYIDGKEASRKEVKKLSPKEIKTIDVSKGKAAKKKYGKKAKNGAVEITTKKKN</sequence>
<feature type="transmembrane region" description="Helical" evidence="2">
    <location>
        <begin position="86"/>
        <end position="110"/>
    </location>
</feature>
<dbReference type="CDD" id="cd07341">
    <property type="entry name" value="M56_BlaR1_MecR1_like"/>
    <property type="match status" value="1"/>
</dbReference>
<dbReference type="Gene3D" id="2.70.70.10">
    <property type="entry name" value="Glucose Permease (Domain IIA)"/>
    <property type="match status" value="1"/>
</dbReference>
<comment type="caution">
    <text evidence="5">The sequence shown here is derived from an EMBL/GenBank/DDBJ whole genome shotgun (WGS) entry which is preliminary data.</text>
</comment>
<dbReference type="InterPro" id="IPR050570">
    <property type="entry name" value="Cell_wall_metabolism_enzyme"/>
</dbReference>
<dbReference type="PROSITE" id="PS52016">
    <property type="entry name" value="TONB_DEPENDENT_REC_3"/>
    <property type="match status" value="1"/>
</dbReference>
<dbReference type="Gene3D" id="2.170.130.10">
    <property type="entry name" value="TonB-dependent receptor, plug domain"/>
    <property type="match status" value="1"/>
</dbReference>
<evidence type="ECO:0000256" key="2">
    <source>
        <dbReference type="SAM" id="Phobius"/>
    </source>
</evidence>
<dbReference type="InterPro" id="IPR008756">
    <property type="entry name" value="Peptidase_M56"/>
</dbReference>
<evidence type="ECO:0000313" key="6">
    <source>
        <dbReference type="Proteomes" id="UP001255246"/>
    </source>
</evidence>
<evidence type="ECO:0000256" key="1">
    <source>
        <dbReference type="PROSITE-ProRule" id="PRU01360"/>
    </source>
</evidence>
<keyword evidence="1 2" id="KW-0472">Membrane</keyword>
<dbReference type="PANTHER" id="PTHR21666">
    <property type="entry name" value="PEPTIDASE-RELATED"/>
    <property type="match status" value="1"/>
</dbReference>
<feature type="transmembrane region" description="Helical" evidence="2">
    <location>
        <begin position="265"/>
        <end position="283"/>
    </location>
</feature>
<protein>
    <submittedName>
        <fullName evidence="5">M23/M56 family metallopeptidase</fullName>
    </submittedName>
</protein>
<dbReference type="Pfam" id="PF01551">
    <property type="entry name" value="Peptidase_M23"/>
    <property type="match status" value="1"/>
</dbReference>
<keyword evidence="1" id="KW-0998">Cell outer membrane</keyword>
<dbReference type="PANTHER" id="PTHR21666:SF270">
    <property type="entry name" value="MUREIN HYDROLASE ACTIVATOR ENVC"/>
    <property type="match status" value="1"/>
</dbReference>
<feature type="domain" description="Peptidase M56" evidence="4">
    <location>
        <begin position="145"/>
        <end position="256"/>
    </location>
</feature>
<dbReference type="CDD" id="cd12797">
    <property type="entry name" value="M23_peptidase"/>
    <property type="match status" value="1"/>
</dbReference>
<dbReference type="RefSeq" id="WP_311352616.1">
    <property type="nucleotide sequence ID" value="NZ_JAVRHR010000003.1"/>
</dbReference>
<evidence type="ECO:0000313" key="5">
    <source>
        <dbReference type="EMBL" id="MDT0608151.1"/>
    </source>
</evidence>
<name>A0ABU3AD89_9FLAO</name>
<keyword evidence="2" id="KW-1133">Transmembrane helix</keyword>
<feature type="transmembrane region" description="Helical" evidence="2">
    <location>
        <begin position="37"/>
        <end position="59"/>
    </location>
</feature>
<evidence type="ECO:0000259" key="4">
    <source>
        <dbReference type="Pfam" id="PF05569"/>
    </source>
</evidence>
<dbReference type="InterPro" id="IPR037066">
    <property type="entry name" value="Plug_dom_sf"/>
</dbReference>
<dbReference type="Pfam" id="PF05569">
    <property type="entry name" value="Peptidase_M56"/>
    <property type="match status" value="1"/>
</dbReference>
<organism evidence="5 6">
    <name type="scientific">Croceitalea rosinachiae</name>
    <dbReference type="NCBI Taxonomy" id="3075596"/>
    <lineage>
        <taxon>Bacteria</taxon>
        <taxon>Pseudomonadati</taxon>
        <taxon>Bacteroidota</taxon>
        <taxon>Flavobacteriia</taxon>
        <taxon>Flavobacteriales</taxon>
        <taxon>Flavobacteriaceae</taxon>
        <taxon>Croceitalea</taxon>
    </lineage>
</organism>
<dbReference type="InterPro" id="IPR011055">
    <property type="entry name" value="Dup_hybrid_motif"/>
</dbReference>
<keyword evidence="1" id="KW-1134">Transmembrane beta strand</keyword>
<accession>A0ABU3AD89</accession>
<feature type="domain" description="M23ase beta-sheet core" evidence="3">
    <location>
        <begin position="337"/>
        <end position="431"/>
    </location>
</feature>
<keyword evidence="6" id="KW-1185">Reference proteome</keyword>
<reference evidence="5 6" key="1">
    <citation type="submission" date="2023-09" db="EMBL/GenBank/DDBJ databases">
        <authorList>
            <person name="Rey-Velasco X."/>
        </authorList>
    </citation>
    <scope>NUCLEOTIDE SEQUENCE [LARGE SCALE GENOMIC DNA]</scope>
    <source>
        <strain evidence="5 6">F388</strain>
    </source>
</reference>
<dbReference type="Proteomes" id="UP001255246">
    <property type="component" value="Unassembled WGS sequence"/>
</dbReference>
<gene>
    <name evidence="5" type="ORF">RM706_13985</name>
</gene>